<protein>
    <recommendedName>
        <fullName evidence="3">Reverse transcriptase domain-containing protein</fullName>
    </recommendedName>
</protein>
<dbReference type="Proteomes" id="UP001159363">
    <property type="component" value="Chromosome 15"/>
</dbReference>
<evidence type="ECO:0000313" key="1">
    <source>
        <dbReference type="EMBL" id="KAJ8866238.1"/>
    </source>
</evidence>
<sequence>MAAKVIRNARRNQWDEQQAEADEAFKKNKSRAFFWEMKSRIKGYEARESFVEGRYVLQRLLNMDVPTGRMTLHLTKNTNCGRVSSRAEVVKAIKDLKANKAARNDGICTKEIKWGGLVTEDIIYRIKTDIWMNRKIHINCKDAIIMPIHKKITYRGISLLNIRYKILSKLLLYRVEEQCESSIGEYQGGFRKGRN</sequence>
<name>A0ABQ9G233_9NEOP</name>
<organism evidence="1 2">
    <name type="scientific">Dryococelus australis</name>
    <dbReference type="NCBI Taxonomy" id="614101"/>
    <lineage>
        <taxon>Eukaryota</taxon>
        <taxon>Metazoa</taxon>
        <taxon>Ecdysozoa</taxon>
        <taxon>Arthropoda</taxon>
        <taxon>Hexapoda</taxon>
        <taxon>Insecta</taxon>
        <taxon>Pterygota</taxon>
        <taxon>Neoptera</taxon>
        <taxon>Polyneoptera</taxon>
        <taxon>Phasmatodea</taxon>
        <taxon>Verophasmatodea</taxon>
        <taxon>Anareolatae</taxon>
        <taxon>Phasmatidae</taxon>
        <taxon>Eurycanthinae</taxon>
        <taxon>Dryococelus</taxon>
    </lineage>
</organism>
<evidence type="ECO:0000313" key="2">
    <source>
        <dbReference type="Proteomes" id="UP001159363"/>
    </source>
</evidence>
<accession>A0ABQ9G233</accession>
<comment type="caution">
    <text evidence="1">The sequence shown here is derived from an EMBL/GenBank/DDBJ whole genome shotgun (WGS) entry which is preliminary data.</text>
</comment>
<proteinExistence type="predicted"/>
<dbReference type="PANTHER" id="PTHR36688">
    <property type="entry name" value="ENDO/EXONUCLEASE/PHOSPHATASE DOMAIN-CONTAINING PROTEIN"/>
    <property type="match status" value="1"/>
</dbReference>
<evidence type="ECO:0008006" key="3">
    <source>
        <dbReference type="Google" id="ProtNLM"/>
    </source>
</evidence>
<dbReference type="InterPro" id="IPR052560">
    <property type="entry name" value="RdDP_mobile_element"/>
</dbReference>
<dbReference type="EMBL" id="JARBHB010000016">
    <property type="protein sequence ID" value="KAJ8866238.1"/>
    <property type="molecule type" value="Genomic_DNA"/>
</dbReference>
<keyword evidence="2" id="KW-1185">Reference proteome</keyword>
<dbReference type="PANTHER" id="PTHR36688:SF2">
    <property type="entry name" value="ENDONUCLEASE_EXONUCLEASE_PHOSPHATASE DOMAIN-CONTAINING PROTEIN"/>
    <property type="match status" value="1"/>
</dbReference>
<gene>
    <name evidence="1" type="ORF">PR048_032081</name>
</gene>
<reference evidence="1 2" key="1">
    <citation type="submission" date="2023-02" db="EMBL/GenBank/DDBJ databases">
        <title>LHISI_Scaffold_Assembly.</title>
        <authorList>
            <person name="Stuart O.P."/>
            <person name="Cleave R."/>
            <person name="Magrath M.J.L."/>
            <person name="Mikheyev A.S."/>
        </authorList>
    </citation>
    <scope>NUCLEOTIDE SEQUENCE [LARGE SCALE GENOMIC DNA]</scope>
    <source>
        <strain evidence="1">Daus_M_001</strain>
        <tissue evidence="1">Leg muscle</tissue>
    </source>
</reference>